<dbReference type="PANTHER" id="PTHR15140">
    <property type="entry name" value="TUBULIN-SPECIFIC CHAPERONE E"/>
    <property type="match status" value="1"/>
</dbReference>
<keyword evidence="1" id="KW-0677">Repeat</keyword>
<organism evidence="7 8">
    <name type="scientific">Penstemon smallii</name>
    <dbReference type="NCBI Taxonomy" id="265156"/>
    <lineage>
        <taxon>Eukaryota</taxon>
        <taxon>Viridiplantae</taxon>
        <taxon>Streptophyta</taxon>
        <taxon>Embryophyta</taxon>
        <taxon>Tracheophyta</taxon>
        <taxon>Spermatophyta</taxon>
        <taxon>Magnoliopsida</taxon>
        <taxon>eudicotyledons</taxon>
        <taxon>Gunneridae</taxon>
        <taxon>Pentapetalae</taxon>
        <taxon>asterids</taxon>
        <taxon>lamiids</taxon>
        <taxon>Lamiales</taxon>
        <taxon>Plantaginaceae</taxon>
        <taxon>Cheloneae</taxon>
        <taxon>Penstemon</taxon>
    </lineage>
</organism>
<comment type="caution">
    <text evidence="7">The sequence shown here is derived from an EMBL/GenBank/DDBJ whole genome shotgun (WGS) entry which is preliminary data.</text>
</comment>
<evidence type="ECO:0000256" key="2">
    <source>
        <dbReference type="ARBA" id="ARBA00022741"/>
    </source>
</evidence>
<name>A0ABD3RI70_9LAMI</name>
<evidence type="ECO:0000256" key="4">
    <source>
        <dbReference type="ARBA" id="ARBA00022840"/>
    </source>
</evidence>
<reference evidence="7 8" key="1">
    <citation type="submission" date="2024-12" db="EMBL/GenBank/DDBJ databases">
        <title>The unique morphological basis and parallel evolutionary history of personate flowers in Penstemon.</title>
        <authorList>
            <person name="Depatie T.H."/>
            <person name="Wessinger C.A."/>
        </authorList>
    </citation>
    <scope>NUCLEOTIDE SEQUENCE [LARGE SCALE GENOMIC DNA]</scope>
    <source>
        <strain evidence="7">WTNN_2</strain>
        <tissue evidence="7">Leaf</tissue>
    </source>
</reference>
<dbReference type="InterPro" id="IPR032675">
    <property type="entry name" value="LRR_dom_sf"/>
</dbReference>
<dbReference type="InterPro" id="IPR036388">
    <property type="entry name" value="WH-like_DNA-bd_sf"/>
</dbReference>
<dbReference type="SUPFAM" id="SSF52058">
    <property type="entry name" value="L domain-like"/>
    <property type="match status" value="1"/>
</dbReference>
<dbReference type="PANTHER" id="PTHR15140:SF37">
    <property type="entry name" value="UBIQUITIN-LIKE DOMAIN-CONTAINING PROTEIN"/>
    <property type="match status" value="1"/>
</dbReference>
<dbReference type="Gene3D" id="1.10.10.10">
    <property type="entry name" value="Winged helix-like DNA-binding domain superfamily/Winged helix DNA-binding domain"/>
    <property type="match status" value="1"/>
</dbReference>
<dbReference type="Pfam" id="PF23598">
    <property type="entry name" value="LRR_14"/>
    <property type="match status" value="1"/>
</dbReference>
<dbReference type="GO" id="GO:0006952">
    <property type="term" value="P:defense response"/>
    <property type="evidence" value="ECO:0007669"/>
    <property type="project" value="UniProtKB-KW"/>
</dbReference>
<dbReference type="Proteomes" id="UP001634393">
    <property type="component" value="Unassembled WGS sequence"/>
</dbReference>
<proteinExistence type="predicted"/>
<accession>A0ABD3RI70</accession>
<protein>
    <submittedName>
        <fullName evidence="7">Uncharacterized protein</fullName>
    </submittedName>
</protein>
<keyword evidence="2" id="KW-0547">Nucleotide-binding</keyword>
<dbReference type="AlphaFoldDB" id="A0ABD3RI70"/>
<feature type="domain" description="Disease resistance R13L4/SHOC-2-like LRR" evidence="6">
    <location>
        <begin position="114"/>
        <end position="437"/>
    </location>
</feature>
<keyword evidence="3" id="KW-0611">Plant defense</keyword>
<dbReference type="InterPro" id="IPR058922">
    <property type="entry name" value="WHD_DRP"/>
</dbReference>
<evidence type="ECO:0000256" key="1">
    <source>
        <dbReference type="ARBA" id="ARBA00022737"/>
    </source>
</evidence>
<feature type="domain" description="Disease resistance protein winged helix" evidence="5">
    <location>
        <begin position="1"/>
        <end position="61"/>
    </location>
</feature>
<dbReference type="Gene3D" id="3.80.10.10">
    <property type="entry name" value="Ribonuclease Inhibitor"/>
    <property type="match status" value="1"/>
</dbReference>
<evidence type="ECO:0000256" key="3">
    <source>
        <dbReference type="ARBA" id="ARBA00022821"/>
    </source>
</evidence>
<evidence type="ECO:0000259" key="6">
    <source>
        <dbReference type="Pfam" id="PF23598"/>
    </source>
</evidence>
<sequence length="488" mass="55917">MAEGLIVSTASSSSVVERLKIAEEYLKDLAERSLVIIAENDQVSATRRINSCRIHDLVRDFCILQGKREDSFEIVDFTKGIERSSLTSRIAVYLDDYIHADVDDTTSYIPEDNHIRSLIFFGKDKSPSKSTWPEEVADLKDFQWTRVLNFDGVDFRGANNNKLLPKNIDKLLYLRYLGFRGCYLEKLALSFTNFLYLETLDLRVTSSSKMIIPNVLWKLSNLLHLYFPVSFQSGDQNKLIKLDGLTRLEILENFRVGICDVDDFQQFKRLQIFTVLYRDGNTLDMNKIMEFINGNGYLSHTSLTLEKFDCYSKARRSLLVNVLTSNAIHCLHLEGHLKRMPKDLMIIGQNFTKMVFDGCEFLEDPMPILGGVKQLMTLVLCNDAIEGDEIVFPEYGFEELRSLKIANLQYLENLVLLDSAAMPNLSILTIEQCGKLEELPDEVMDIPTLAELKIGSMSEVFEERVRQSVKEQKEMGNDQLTATFYKCK</sequence>
<gene>
    <name evidence="7" type="ORF">ACJIZ3_013697</name>
</gene>
<dbReference type="Pfam" id="PF23559">
    <property type="entry name" value="WHD_DRP"/>
    <property type="match status" value="1"/>
</dbReference>
<evidence type="ECO:0000313" key="7">
    <source>
        <dbReference type="EMBL" id="KAL3812429.1"/>
    </source>
</evidence>
<evidence type="ECO:0000313" key="8">
    <source>
        <dbReference type="Proteomes" id="UP001634393"/>
    </source>
</evidence>
<keyword evidence="4" id="KW-0067">ATP-binding</keyword>
<dbReference type="EMBL" id="JBJXBP010000008">
    <property type="protein sequence ID" value="KAL3812429.1"/>
    <property type="molecule type" value="Genomic_DNA"/>
</dbReference>
<dbReference type="InterPro" id="IPR055414">
    <property type="entry name" value="LRR_R13L4/SHOC2-like"/>
</dbReference>
<keyword evidence="8" id="KW-1185">Reference proteome</keyword>
<evidence type="ECO:0000259" key="5">
    <source>
        <dbReference type="Pfam" id="PF23559"/>
    </source>
</evidence>